<dbReference type="Pfam" id="PF12705">
    <property type="entry name" value="PDDEXK_1"/>
    <property type="match status" value="1"/>
</dbReference>
<dbReference type="EMBL" id="JBHSFN010000030">
    <property type="protein sequence ID" value="MFC4591199.1"/>
    <property type="molecule type" value="Genomic_DNA"/>
</dbReference>
<evidence type="ECO:0000259" key="4">
    <source>
        <dbReference type="Pfam" id="PF12705"/>
    </source>
</evidence>
<reference evidence="6" key="1">
    <citation type="journal article" date="2019" name="Int. J. Syst. Evol. Microbiol.">
        <title>The Global Catalogue of Microorganisms (GCM) 10K type strain sequencing project: providing services to taxonomists for standard genome sequencing and annotation.</title>
        <authorList>
            <consortium name="The Broad Institute Genomics Platform"/>
            <consortium name="The Broad Institute Genome Sequencing Center for Infectious Disease"/>
            <person name="Wu L."/>
            <person name="Ma J."/>
        </authorList>
    </citation>
    <scope>NUCLEOTIDE SEQUENCE [LARGE SCALE GENOMIC DNA]</scope>
    <source>
        <strain evidence="6">CCUG 49560</strain>
    </source>
</reference>
<keyword evidence="3" id="KW-0234">DNA repair</keyword>
<name>A0ABV9EQY3_9ACTN</name>
<protein>
    <submittedName>
        <fullName evidence="5">PD-(D/E)XK nuclease family protein</fullName>
    </submittedName>
</protein>
<comment type="caution">
    <text evidence="5">The sequence shown here is derived from an EMBL/GenBank/DDBJ whole genome shotgun (WGS) entry which is preliminary data.</text>
</comment>
<evidence type="ECO:0000256" key="3">
    <source>
        <dbReference type="ARBA" id="ARBA00023204"/>
    </source>
</evidence>
<evidence type="ECO:0000313" key="5">
    <source>
        <dbReference type="EMBL" id="MFC4591199.1"/>
    </source>
</evidence>
<sequence>MRGLDLQETQADSRHKVCHPVHIAWAKFAIRNYFNARRDFEAWLGETGQQPTHPVSGDWVAINQLAEPDARGARRYERTAWGRRYASADGSIRELWLLSVNGLKESRSEAQIVAAAYVAAFGVAATSSYGSAFVPVQGAHPPAETVRVVAVGCGDGKWSTLGEWDTATVARRYKELVRPALAQMISDEETVPGSDCVDCDGLIGCVQPPRTPHLLGVARRQNRKRRSVSASDLRIHAACPAQFHACRVLHLRSPDPEPLPIRRGRAVDDWLNLQHKARPIGGCRSVPLPEMFPDLGAEEPAALAMVKAHRAVCPLDGLRDQETVLTQHTVTAYDEDADVVVIALPDLLYTDGGGWVWRETKTLSTRLWEGRPLLEAFPQLALAVLLMSAGVLDGDPRRSRIELEVLYPDRPAGCEEIDPFDETTQAQAREVVSALAAPWAEDTVYQARPCERTCGTCDVRAWCEEGV</sequence>
<feature type="domain" description="PD-(D/E)XK endonuclease-like" evidence="4">
    <location>
        <begin position="228"/>
        <end position="464"/>
    </location>
</feature>
<organism evidence="5 6">
    <name type="scientific">Sphaerisporangium corydalis</name>
    <dbReference type="NCBI Taxonomy" id="1441875"/>
    <lineage>
        <taxon>Bacteria</taxon>
        <taxon>Bacillati</taxon>
        <taxon>Actinomycetota</taxon>
        <taxon>Actinomycetes</taxon>
        <taxon>Streptosporangiales</taxon>
        <taxon>Streptosporangiaceae</taxon>
        <taxon>Sphaerisporangium</taxon>
    </lineage>
</organism>
<proteinExistence type="predicted"/>
<keyword evidence="1" id="KW-0227">DNA damage</keyword>
<keyword evidence="6" id="KW-1185">Reference proteome</keyword>
<keyword evidence="2" id="KW-0067">ATP-binding</keyword>
<gene>
    <name evidence="5" type="ORF">ACFO8L_34260</name>
</gene>
<evidence type="ECO:0000256" key="2">
    <source>
        <dbReference type="ARBA" id="ARBA00022806"/>
    </source>
</evidence>
<keyword evidence="2" id="KW-0347">Helicase</keyword>
<evidence type="ECO:0000313" key="6">
    <source>
        <dbReference type="Proteomes" id="UP001595891"/>
    </source>
</evidence>
<keyword evidence="2" id="KW-0378">Hydrolase</keyword>
<evidence type="ECO:0000256" key="1">
    <source>
        <dbReference type="ARBA" id="ARBA00022763"/>
    </source>
</evidence>
<accession>A0ABV9EQY3</accession>
<dbReference type="RefSeq" id="WP_262844924.1">
    <property type="nucleotide sequence ID" value="NZ_JANZYP010000034.1"/>
</dbReference>
<dbReference type="InterPro" id="IPR038726">
    <property type="entry name" value="PDDEXK_AddAB-type"/>
</dbReference>
<dbReference type="Proteomes" id="UP001595891">
    <property type="component" value="Unassembled WGS sequence"/>
</dbReference>
<keyword evidence="2" id="KW-0547">Nucleotide-binding</keyword>